<name>A0AAE0NM92_9PEZI</name>
<dbReference type="EMBL" id="JAULSN010000001">
    <property type="protein sequence ID" value="KAK3384178.1"/>
    <property type="molecule type" value="Genomic_DNA"/>
</dbReference>
<reference evidence="2" key="1">
    <citation type="journal article" date="2023" name="Mol. Phylogenet. Evol.">
        <title>Genome-scale phylogeny and comparative genomics of the fungal order Sordariales.</title>
        <authorList>
            <person name="Hensen N."/>
            <person name="Bonometti L."/>
            <person name="Westerberg I."/>
            <person name="Brannstrom I.O."/>
            <person name="Guillou S."/>
            <person name="Cros-Aarteil S."/>
            <person name="Calhoun S."/>
            <person name="Haridas S."/>
            <person name="Kuo A."/>
            <person name="Mondo S."/>
            <person name="Pangilinan J."/>
            <person name="Riley R."/>
            <person name="LaButti K."/>
            <person name="Andreopoulos B."/>
            <person name="Lipzen A."/>
            <person name="Chen C."/>
            <person name="Yan M."/>
            <person name="Daum C."/>
            <person name="Ng V."/>
            <person name="Clum A."/>
            <person name="Steindorff A."/>
            <person name="Ohm R.A."/>
            <person name="Martin F."/>
            <person name="Silar P."/>
            <person name="Natvig D.O."/>
            <person name="Lalanne C."/>
            <person name="Gautier V."/>
            <person name="Ament-Velasquez S.L."/>
            <person name="Kruys A."/>
            <person name="Hutchinson M.I."/>
            <person name="Powell A.J."/>
            <person name="Barry K."/>
            <person name="Miller A.N."/>
            <person name="Grigoriev I.V."/>
            <person name="Debuchy R."/>
            <person name="Gladieux P."/>
            <person name="Hiltunen Thoren M."/>
            <person name="Johannesson H."/>
        </authorList>
    </citation>
    <scope>NUCLEOTIDE SEQUENCE</scope>
    <source>
        <strain evidence="2">CBS 958.72</strain>
    </source>
</reference>
<keyword evidence="3" id="KW-1185">Reference proteome</keyword>
<gene>
    <name evidence="2" type="ORF">B0T24DRAFT_662546</name>
</gene>
<evidence type="ECO:0000256" key="1">
    <source>
        <dbReference type="SAM" id="MobiDB-lite"/>
    </source>
</evidence>
<evidence type="ECO:0000313" key="2">
    <source>
        <dbReference type="EMBL" id="KAK3384178.1"/>
    </source>
</evidence>
<feature type="region of interest" description="Disordered" evidence="1">
    <location>
        <begin position="44"/>
        <end position="76"/>
    </location>
</feature>
<organism evidence="2 3">
    <name type="scientific">Lasiosphaeria ovina</name>
    <dbReference type="NCBI Taxonomy" id="92902"/>
    <lineage>
        <taxon>Eukaryota</taxon>
        <taxon>Fungi</taxon>
        <taxon>Dikarya</taxon>
        <taxon>Ascomycota</taxon>
        <taxon>Pezizomycotina</taxon>
        <taxon>Sordariomycetes</taxon>
        <taxon>Sordariomycetidae</taxon>
        <taxon>Sordariales</taxon>
        <taxon>Lasiosphaeriaceae</taxon>
        <taxon>Lasiosphaeria</taxon>
    </lineage>
</organism>
<sequence length="203" mass="22536">MATRVGVIIKHLVGSFAAGSARLVFDIKTMFSLTYAGRAINMANGKKSDDKKPVAPKEGAPKHDLSRPRTVPSTEADSLAVAGRNIGAAGQREPDWIRDQLAVIDKARLRNRERARSTEVRERIKTKILVKHTNSKSLEEKTCIFKLQLDKSWAVVLFTMATACCRLDGFKVAENAVETGYHSYTLIRICNEQLLRAKVNQAL</sequence>
<proteinExistence type="predicted"/>
<reference evidence="2" key="2">
    <citation type="submission" date="2023-06" db="EMBL/GenBank/DDBJ databases">
        <authorList>
            <consortium name="Lawrence Berkeley National Laboratory"/>
            <person name="Haridas S."/>
            <person name="Hensen N."/>
            <person name="Bonometti L."/>
            <person name="Westerberg I."/>
            <person name="Brannstrom I.O."/>
            <person name="Guillou S."/>
            <person name="Cros-Aarteil S."/>
            <person name="Calhoun S."/>
            <person name="Kuo A."/>
            <person name="Mondo S."/>
            <person name="Pangilinan J."/>
            <person name="Riley R."/>
            <person name="Labutti K."/>
            <person name="Andreopoulos B."/>
            <person name="Lipzen A."/>
            <person name="Chen C."/>
            <person name="Yanf M."/>
            <person name="Daum C."/>
            <person name="Ng V."/>
            <person name="Clum A."/>
            <person name="Steindorff A."/>
            <person name="Ohm R."/>
            <person name="Martin F."/>
            <person name="Silar P."/>
            <person name="Natvig D."/>
            <person name="Lalanne C."/>
            <person name="Gautier V."/>
            <person name="Ament-Velasquez S.L."/>
            <person name="Kruys A."/>
            <person name="Hutchinson M.I."/>
            <person name="Powell A.J."/>
            <person name="Barry K."/>
            <person name="Miller A.N."/>
            <person name="Grigoriev I.V."/>
            <person name="Debuchy R."/>
            <person name="Gladieux P."/>
            <person name="Thoren M.H."/>
            <person name="Johannesson H."/>
        </authorList>
    </citation>
    <scope>NUCLEOTIDE SEQUENCE</scope>
    <source>
        <strain evidence="2">CBS 958.72</strain>
    </source>
</reference>
<protein>
    <submittedName>
        <fullName evidence="2">Uncharacterized protein</fullName>
    </submittedName>
</protein>
<comment type="caution">
    <text evidence="2">The sequence shown here is derived from an EMBL/GenBank/DDBJ whole genome shotgun (WGS) entry which is preliminary data.</text>
</comment>
<dbReference type="Proteomes" id="UP001287356">
    <property type="component" value="Unassembled WGS sequence"/>
</dbReference>
<evidence type="ECO:0000313" key="3">
    <source>
        <dbReference type="Proteomes" id="UP001287356"/>
    </source>
</evidence>
<dbReference type="AlphaFoldDB" id="A0AAE0NM92"/>
<feature type="compositionally biased region" description="Basic and acidic residues" evidence="1">
    <location>
        <begin position="46"/>
        <end position="67"/>
    </location>
</feature>
<accession>A0AAE0NM92</accession>